<comment type="caution">
    <text evidence="6">The sequence shown here is derived from an EMBL/GenBank/DDBJ whole genome shotgun (WGS) entry which is preliminary data.</text>
</comment>
<dbReference type="CDD" id="cd00610">
    <property type="entry name" value="OAT_like"/>
    <property type="match status" value="1"/>
</dbReference>
<dbReference type="PANTHER" id="PTHR11986">
    <property type="entry name" value="AMINOTRANSFERASE CLASS III"/>
    <property type="match status" value="1"/>
</dbReference>
<evidence type="ECO:0000256" key="5">
    <source>
        <dbReference type="RuleBase" id="RU003560"/>
    </source>
</evidence>
<organism evidence="6 7">
    <name type="scientific">Candidatus Blautia pullistercoris</name>
    <dbReference type="NCBI Taxonomy" id="2838499"/>
    <lineage>
        <taxon>Bacteria</taxon>
        <taxon>Bacillati</taxon>
        <taxon>Bacillota</taxon>
        <taxon>Clostridia</taxon>
        <taxon>Lachnospirales</taxon>
        <taxon>Lachnospiraceae</taxon>
        <taxon>Blautia</taxon>
    </lineage>
</organism>
<gene>
    <name evidence="6" type="ORF">H9738_08170</name>
</gene>
<dbReference type="Proteomes" id="UP000824230">
    <property type="component" value="Unassembled WGS sequence"/>
</dbReference>
<dbReference type="GO" id="GO:0008483">
    <property type="term" value="F:transaminase activity"/>
    <property type="evidence" value="ECO:0007669"/>
    <property type="project" value="UniProtKB-KW"/>
</dbReference>
<dbReference type="PANTHER" id="PTHR11986:SF79">
    <property type="entry name" value="ACETYLORNITHINE AMINOTRANSFERASE, MITOCHONDRIAL"/>
    <property type="match status" value="1"/>
</dbReference>
<dbReference type="GO" id="GO:0042802">
    <property type="term" value="F:identical protein binding"/>
    <property type="evidence" value="ECO:0007669"/>
    <property type="project" value="TreeGrafter"/>
</dbReference>
<comment type="similarity">
    <text evidence="5">Belongs to the class-III pyridoxal-phosphate-dependent aminotransferase family.</text>
</comment>
<dbReference type="InterPro" id="IPR015421">
    <property type="entry name" value="PyrdxlP-dep_Trfase_major"/>
</dbReference>
<name>A0A9D1VN02_9FIRM</name>
<proteinExistence type="inferred from homology"/>
<protein>
    <submittedName>
        <fullName evidence="6">Aspartate aminotransferase family protein</fullName>
    </submittedName>
</protein>
<dbReference type="InterPro" id="IPR015424">
    <property type="entry name" value="PyrdxlP-dep_Trfase"/>
</dbReference>
<keyword evidence="3" id="KW-0808">Transferase</keyword>
<sequence length="458" mass="51308">MSYPEYEKKQNASDVVPGFISADEALSVTTQEHADRARELQLRHNNQYRTAAAIAIGAGDVAVKAEGSYWWDVKGVKHLDFIGSVGPGLLGLNNPFVVEKVKKYLDAHLLTMDPLMLHQTTAAFSHNMALITPYLPRTVICCGGAEANETLLKMVRLASYRTKKGRTRMLSTLNAFHGKTQATVNLGGKDKWRQWQGPELPGYSHVPYGDWRAAEEEMKKGDVIAFFCEPIQGEGGVNVPPEDYLPKMRELCTKYDVYFCLDEVQAGSCRTGYLWAHQYYGDKAKPDALTFAKAMSDSLVPVGGVLSSEELYMAAYGNEETAFFHTATYQDNQISGITALACLEFMIEADVPGTIRKNAPYFWDGLYRLKDKYPQIIKDVRGRGYMIGIEYGQNKAGEYYTVEVCRHMSVESHVCTMFTINNDAVCRIYPNYWATKEDFDWALDALDKACAYVLSTMG</sequence>
<keyword evidence="2 6" id="KW-0032">Aminotransferase</keyword>
<evidence type="ECO:0000256" key="4">
    <source>
        <dbReference type="ARBA" id="ARBA00022898"/>
    </source>
</evidence>
<evidence type="ECO:0000313" key="6">
    <source>
        <dbReference type="EMBL" id="HIX37828.1"/>
    </source>
</evidence>
<dbReference type="Pfam" id="PF00202">
    <property type="entry name" value="Aminotran_3"/>
    <property type="match status" value="1"/>
</dbReference>
<evidence type="ECO:0000313" key="7">
    <source>
        <dbReference type="Proteomes" id="UP000824230"/>
    </source>
</evidence>
<dbReference type="Gene3D" id="3.90.1150.10">
    <property type="entry name" value="Aspartate Aminotransferase, domain 1"/>
    <property type="match status" value="1"/>
</dbReference>
<keyword evidence="4 5" id="KW-0663">Pyridoxal phosphate</keyword>
<accession>A0A9D1VN02</accession>
<dbReference type="Gene3D" id="3.40.640.10">
    <property type="entry name" value="Type I PLP-dependent aspartate aminotransferase-like (Major domain)"/>
    <property type="match status" value="1"/>
</dbReference>
<dbReference type="SUPFAM" id="SSF53383">
    <property type="entry name" value="PLP-dependent transferases"/>
    <property type="match status" value="1"/>
</dbReference>
<comment type="cofactor">
    <cofactor evidence="1">
        <name>pyridoxal 5'-phosphate</name>
        <dbReference type="ChEBI" id="CHEBI:597326"/>
    </cofactor>
</comment>
<dbReference type="InterPro" id="IPR015422">
    <property type="entry name" value="PyrdxlP-dep_Trfase_small"/>
</dbReference>
<evidence type="ECO:0000256" key="3">
    <source>
        <dbReference type="ARBA" id="ARBA00022679"/>
    </source>
</evidence>
<evidence type="ECO:0000256" key="2">
    <source>
        <dbReference type="ARBA" id="ARBA00022576"/>
    </source>
</evidence>
<dbReference type="AlphaFoldDB" id="A0A9D1VN02"/>
<dbReference type="EMBL" id="DXFG01000162">
    <property type="protein sequence ID" value="HIX37828.1"/>
    <property type="molecule type" value="Genomic_DNA"/>
</dbReference>
<reference evidence="6" key="1">
    <citation type="journal article" date="2021" name="PeerJ">
        <title>Extensive microbial diversity within the chicken gut microbiome revealed by metagenomics and culture.</title>
        <authorList>
            <person name="Gilroy R."/>
            <person name="Ravi A."/>
            <person name="Getino M."/>
            <person name="Pursley I."/>
            <person name="Horton D.L."/>
            <person name="Alikhan N.F."/>
            <person name="Baker D."/>
            <person name="Gharbi K."/>
            <person name="Hall N."/>
            <person name="Watson M."/>
            <person name="Adriaenssens E.M."/>
            <person name="Foster-Nyarko E."/>
            <person name="Jarju S."/>
            <person name="Secka A."/>
            <person name="Antonio M."/>
            <person name="Oren A."/>
            <person name="Chaudhuri R.R."/>
            <person name="La Ragione R."/>
            <person name="Hildebrand F."/>
            <person name="Pallen M.J."/>
        </authorList>
    </citation>
    <scope>NUCLEOTIDE SEQUENCE</scope>
    <source>
        <strain evidence="6">ChiHjej12B11-1927</strain>
    </source>
</reference>
<evidence type="ECO:0000256" key="1">
    <source>
        <dbReference type="ARBA" id="ARBA00001933"/>
    </source>
</evidence>
<reference evidence="6" key="2">
    <citation type="submission" date="2021-04" db="EMBL/GenBank/DDBJ databases">
        <authorList>
            <person name="Gilroy R."/>
        </authorList>
    </citation>
    <scope>NUCLEOTIDE SEQUENCE</scope>
    <source>
        <strain evidence="6">ChiHjej12B11-1927</strain>
    </source>
</reference>
<dbReference type="GO" id="GO:0030170">
    <property type="term" value="F:pyridoxal phosphate binding"/>
    <property type="evidence" value="ECO:0007669"/>
    <property type="project" value="InterPro"/>
</dbReference>
<dbReference type="FunFam" id="3.40.640.10:FF:000004">
    <property type="entry name" value="Acetylornithine aminotransferase"/>
    <property type="match status" value="1"/>
</dbReference>
<dbReference type="InterPro" id="IPR050103">
    <property type="entry name" value="Class-III_PLP-dep_AT"/>
</dbReference>
<dbReference type="PIRSF" id="PIRSF000521">
    <property type="entry name" value="Transaminase_4ab_Lys_Orn"/>
    <property type="match status" value="1"/>
</dbReference>
<dbReference type="InterPro" id="IPR005814">
    <property type="entry name" value="Aminotrans_3"/>
</dbReference>